<dbReference type="EMBL" id="JAWCTQ010000007">
    <property type="protein sequence ID" value="MDT9681987.1"/>
    <property type="molecule type" value="Genomic_DNA"/>
</dbReference>
<protein>
    <submittedName>
        <fullName evidence="3">DUF461 domain-containing protein</fullName>
    </submittedName>
</protein>
<keyword evidence="4" id="KW-1185">Reference proteome</keyword>
<comment type="caution">
    <text evidence="3">The sequence shown here is derived from an EMBL/GenBank/DDBJ whole genome shotgun (WGS) entry which is preliminary data.</text>
</comment>
<gene>
    <name evidence="3" type="ORF">RND61_07850</name>
</gene>
<feature type="chain" id="PRO_5047533844" evidence="2">
    <location>
        <begin position="27"/>
        <end position="226"/>
    </location>
</feature>
<feature type="region of interest" description="Disordered" evidence="1">
    <location>
        <begin position="166"/>
        <end position="226"/>
    </location>
</feature>
<dbReference type="Proteomes" id="UP001250181">
    <property type="component" value="Unassembled WGS sequence"/>
</dbReference>
<sequence>MSRSLRRGALAATALVVSLASLTACGAGNDAQSLQIKPDNAATTVGDIKVQNALVITPAGDAGGPAAISATVFNEGAKAETLEAVQLPGSGAKVELKPAKGSGPLTVPAGGSLILGGQGNASVVVEGLKGSVNGSAQEVVFRLSETGDVKLRALVHPANGYYEGFGPSGAPSSPAASPSPAGTPSGSPAASPSGSPAGTPGATPTGSASATGDDAHDDHAEGDHSH</sequence>
<evidence type="ECO:0000313" key="4">
    <source>
        <dbReference type="Proteomes" id="UP001250181"/>
    </source>
</evidence>
<reference evidence="3 4" key="1">
    <citation type="submission" date="2023-09" db="EMBL/GenBank/DDBJ databases">
        <title>Streptomyces sp. nov.: A antagonism against Alternaria gaisen Producing Streptochlin, Isolated from Tamarix root soil.</title>
        <authorList>
            <person name="Chen Y."/>
        </authorList>
    </citation>
    <scope>NUCLEOTIDE SEQUENCE [LARGE SCALE GENOMIC DNA]</scope>
    <source>
        <strain evidence="3 4">TRM76323</strain>
    </source>
</reference>
<feature type="compositionally biased region" description="Low complexity" evidence="1">
    <location>
        <begin position="168"/>
        <end position="212"/>
    </location>
</feature>
<accession>A0ABU3QGU5</accession>
<evidence type="ECO:0000256" key="1">
    <source>
        <dbReference type="SAM" id="MobiDB-lite"/>
    </source>
</evidence>
<dbReference type="PROSITE" id="PS51257">
    <property type="entry name" value="PROKAR_LIPOPROTEIN"/>
    <property type="match status" value="1"/>
</dbReference>
<name>A0ABU3QGU5_9ACTN</name>
<feature type="compositionally biased region" description="Basic and acidic residues" evidence="1">
    <location>
        <begin position="213"/>
        <end position="226"/>
    </location>
</feature>
<evidence type="ECO:0000313" key="3">
    <source>
        <dbReference type="EMBL" id="MDT9681987.1"/>
    </source>
</evidence>
<organism evidence="3 4">
    <name type="scientific">Streptomyces tamarix</name>
    <dbReference type="NCBI Taxonomy" id="3078565"/>
    <lineage>
        <taxon>Bacteria</taxon>
        <taxon>Bacillati</taxon>
        <taxon>Actinomycetota</taxon>
        <taxon>Actinomycetes</taxon>
        <taxon>Kitasatosporales</taxon>
        <taxon>Streptomycetaceae</taxon>
        <taxon>Streptomyces</taxon>
    </lineage>
</organism>
<proteinExistence type="predicted"/>
<evidence type="ECO:0000256" key="2">
    <source>
        <dbReference type="SAM" id="SignalP"/>
    </source>
</evidence>
<dbReference type="RefSeq" id="WP_315877078.1">
    <property type="nucleotide sequence ID" value="NZ_JAWCTQ010000007.1"/>
</dbReference>
<keyword evidence="2" id="KW-0732">Signal</keyword>
<feature type="signal peptide" evidence="2">
    <location>
        <begin position="1"/>
        <end position="26"/>
    </location>
</feature>